<name>A0A8D4VM26_9GAMM</name>
<proteinExistence type="predicted"/>
<accession>A0A8D4VM26</accession>
<evidence type="ECO:0000256" key="3">
    <source>
        <dbReference type="ARBA" id="ARBA00022691"/>
    </source>
</evidence>
<dbReference type="Pfam" id="PF13847">
    <property type="entry name" value="Methyltransf_31"/>
    <property type="match status" value="1"/>
</dbReference>
<keyword evidence="6" id="KW-1185">Reference proteome</keyword>
<dbReference type="RefSeq" id="WP_221048565.1">
    <property type="nucleotide sequence ID" value="NZ_AP019782.1"/>
</dbReference>
<evidence type="ECO:0000259" key="4">
    <source>
        <dbReference type="Pfam" id="PF13847"/>
    </source>
</evidence>
<feature type="domain" description="Methyltransferase" evidence="4">
    <location>
        <begin position="45"/>
        <end position="149"/>
    </location>
</feature>
<protein>
    <recommendedName>
        <fullName evidence="4">Methyltransferase domain-containing protein</fullName>
    </recommendedName>
</protein>
<dbReference type="GO" id="GO:0032259">
    <property type="term" value="P:methylation"/>
    <property type="evidence" value="ECO:0007669"/>
    <property type="project" value="UniProtKB-KW"/>
</dbReference>
<sequence>MQRQLEPELMDDAEQAAAYAAADFAEANGRFVRLFGELCGGFAGTALDLGCGPGDICLRLARAYPACTVHGLDGAAAMLDYAEAGLARQPELAGRVRFLQGRLPLAHGLADGYDALLSNSLLHHLPDPAVLWQAVRRYGRPGSLVLVMDLFRPPDDAAAQALVRRYAADAPPVLQRDFHNSLCAAFTPDEIAGQLAATGLDHLRVWVVSDRHVAVDGVL</sequence>
<organism evidence="5 6">
    <name type="scientific">Methylogaea oryzae</name>
    <dbReference type="NCBI Taxonomy" id="1295382"/>
    <lineage>
        <taxon>Bacteria</taxon>
        <taxon>Pseudomonadati</taxon>
        <taxon>Pseudomonadota</taxon>
        <taxon>Gammaproteobacteria</taxon>
        <taxon>Methylococcales</taxon>
        <taxon>Methylococcaceae</taxon>
        <taxon>Methylogaea</taxon>
    </lineage>
</organism>
<dbReference type="EMBL" id="AP019782">
    <property type="protein sequence ID" value="BBL70643.1"/>
    <property type="molecule type" value="Genomic_DNA"/>
</dbReference>
<reference evidence="5" key="1">
    <citation type="submission" date="2019-06" db="EMBL/GenBank/DDBJ databases">
        <title>Complete genome sequence of Methylogaea oryzae strain JCM16910.</title>
        <authorList>
            <person name="Asakawa S."/>
        </authorList>
    </citation>
    <scope>NUCLEOTIDE SEQUENCE</scope>
    <source>
        <strain evidence="5">E10</strain>
    </source>
</reference>
<dbReference type="GO" id="GO:0008168">
    <property type="term" value="F:methyltransferase activity"/>
    <property type="evidence" value="ECO:0007669"/>
    <property type="project" value="UniProtKB-KW"/>
</dbReference>
<dbReference type="PANTHER" id="PTHR43464">
    <property type="entry name" value="METHYLTRANSFERASE"/>
    <property type="match status" value="1"/>
</dbReference>
<dbReference type="InterPro" id="IPR025714">
    <property type="entry name" value="Methyltranfer_dom"/>
</dbReference>
<dbReference type="KEGG" id="moz:MoryE10_12490"/>
<keyword evidence="1" id="KW-0489">Methyltransferase</keyword>
<evidence type="ECO:0000313" key="6">
    <source>
        <dbReference type="Proteomes" id="UP000824988"/>
    </source>
</evidence>
<keyword evidence="3" id="KW-0949">S-adenosyl-L-methionine</keyword>
<keyword evidence="2" id="KW-0808">Transferase</keyword>
<gene>
    <name evidence="5" type="ORF">MoryE10_12490</name>
</gene>
<dbReference type="CDD" id="cd02440">
    <property type="entry name" value="AdoMet_MTases"/>
    <property type="match status" value="1"/>
</dbReference>
<dbReference type="AlphaFoldDB" id="A0A8D4VM26"/>
<evidence type="ECO:0000256" key="2">
    <source>
        <dbReference type="ARBA" id="ARBA00022679"/>
    </source>
</evidence>
<dbReference type="Proteomes" id="UP000824988">
    <property type="component" value="Chromosome"/>
</dbReference>
<dbReference type="PANTHER" id="PTHR43464:SF19">
    <property type="entry name" value="UBIQUINONE BIOSYNTHESIS O-METHYLTRANSFERASE, MITOCHONDRIAL"/>
    <property type="match status" value="1"/>
</dbReference>
<evidence type="ECO:0000256" key="1">
    <source>
        <dbReference type="ARBA" id="ARBA00022603"/>
    </source>
</evidence>
<evidence type="ECO:0000313" key="5">
    <source>
        <dbReference type="EMBL" id="BBL70643.1"/>
    </source>
</evidence>